<gene>
    <name evidence="7" type="ORF">F5X68DRAFT_223886</name>
</gene>
<dbReference type="PANTHER" id="PTHR40621">
    <property type="entry name" value="TRANSCRIPTION FACTOR KAPC-RELATED"/>
    <property type="match status" value="1"/>
</dbReference>
<dbReference type="InterPro" id="IPR004827">
    <property type="entry name" value="bZIP"/>
</dbReference>
<organism evidence="7 8">
    <name type="scientific">Plectosphaerella plurivora</name>
    <dbReference type="NCBI Taxonomy" id="936078"/>
    <lineage>
        <taxon>Eukaryota</taxon>
        <taxon>Fungi</taxon>
        <taxon>Dikarya</taxon>
        <taxon>Ascomycota</taxon>
        <taxon>Pezizomycotina</taxon>
        <taxon>Sordariomycetes</taxon>
        <taxon>Hypocreomycetidae</taxon>
        <taxon>Glomerellales</taxon>
        <taxon>Plectosphaerellaceae</taxon>
        <taxon>Plectosphaerella</taxon>
    </lineage>
</organism>
<dbReference type="Proteomes" id="UP000770015">
    <property type="component" value="Unassembled WGS sequence"/>
</dbReference>
<evidence type="ECO:0000259" key="6">
    <source>
        <dbReference type="PROSITE" id="PS50217"/>
    </source>
</evidence>
<evidence type="ECO:0000313" key="7">
    <source>
        <dbReference type="EMBL" id="KAH6678838.1"/>
    </source>
</evidence>
<evidence type="ECO:0000313" key="8">
    <source>
        <dbReference type="Proteomes" id="UP000770015"/>
    </source>
</evidence>
<dbReference type="PROSITE" id="PS00036">
    <property type="entry name" value="BZIP_BASIC"/>
    <property type="match status" value="1"/>
</dbReference>
<feature type="compositionally biased region" description="Polar residues" evidence="5">
    <location>
        <begin position="31"/>
        <end position="58"/>
    </location>
</feature>
<feature type="compositionally biased region" description="Polar residues" evidence="5">
    <location>
        <begin position="295"/>
        <end position="313"/>
    </location>
</feature>
<dbReference type="FunFam" id="1.20.5.170:FF:000067">
    <property type="entry name" value="BZIP transcription factor"/>
    <property type="match status" value="1"/>
</dbReference>
<feature type="region of interest" description="Disordered" evidence="5">
    <location>
        <begin position="31"/>
        <end position="60"/>
    </location>
</feature>
<reference evidence="7" key="1">
    <citation type="journal article" date="2021" name="Nat. Commun.">
        <title>Genetic determinants of endophytism in the Arabidopsis root mycobiome.</title>
        <authorList>
            <person name="Mesny F."/>
            <person name="Miyauchi S."/>
            <person name="Thiergart T."/>
            <person name="Pickel B."/>
            <person name="Atanasova L."/>
            <person name="Karlsson M."/>
            <person name="Huettel B."/>
            <person name="Barry K.W."/>
            <person name="Haridas S."/>
            <person name="Chen C."/>
            <person name="Bauer D."/>
            <person name="Andreopoulos W."/>
            <person name="Pangilinan J."/>
            <person name="LaButti K."/>
            <person name="Riley R."/>
            <person name="Lipzen A."/>
            <person name="Clum A."/>
            <person name="Drula E."/>
            <person name="Henrissat B."/>
            <person name="Kohler A."/>
            <person name="Grigoriev I.V."/>
            <person name="Martin F.M."/>
            <person name="Hacquard S."/>
        </authorList>
    </citation>
    <scope>NUCLEOTIDE SEQUENCE</scope>
    <source>
        <strain evidence="7">MPI-SDFR-AT-0117</strain>
    </source>
</reference>
<feature type="region of interest" description="Disordered" evidence="5">
    <location>
        <begin position="341"/>
        <end position="396"/>
    </location>
</feature>
<evidence type="ECO:0000256" key="2">
    <source>
        <dbReference type="ARBA" id="ARBA00004496"/>
    </source>
</evidence>
<dbReference type="GO" id="GO:0001228">
    <property type="term" value="F:DNA-binding transcription activator activity, RNA polymerase II-specific"/>
    <property type="evidence" value="ECO:0007669"/>
    <property type="project" value="TreeGrafter"/>
</dbReference>
<feature type="compositionally biased region" description="Acidic residues" evidence="5">
    <location>
        <begin position="122"/>
        <end position="131"/>
    </location>
</feature>
<dbReference type="GO" id="GO:0034599">
    <property type="term" value="P:cellular response to oxidative stress"/>
    <property type="evidence" value="ECO:0007669"/>
    <property type="project" value="UniProtKB-ARBA"/>
</dbReference>
<comment type="caution">
    <text evidence="7">The sequence shown here is derived from an EMBL/GenBank/DDBJ whole genome shotgun (WGS) entry which is preliminary data.</text>
</comment>
<dbReference type="Pfam" id="PF00170">
    <property type="entry name" value="bZIP_1"/>
    <property type="match status" value="1"/>
</dbReference>
<proteinExistence type="inferred from homology"/>
<accession>A0A9P8V7I8</accession>
<sequence>MSSGTINDEAGRFFLTPQQQSLLFAALNSNKTSAAPTQPSPNLNKGMTLTPDSYQSSPVIDGGAVDNSFLPNYDYGDFGDTSFDFSFADDSQASMIGELPGSSVIKSEPSENDSSDKRAHPDDEDDDEEFGSDPKRRESTDKAPKKPGRKPLTSEPTSKRKAQNRAAQRAFRERKEKHLKDLETKVDELQKASEAANNENELLRRQVGKMTSELNDYKTRFSIMRNRSTSASTPRLGFGAPAVGNLNDVNFQFEFPKFGVLPGPPAAANKPSPPAKPATNGSPLASLGGSKPLSPAQSNPRSKENSISPVMSNTNFNLTKEDMANFSNFFDPSLARASMSTSRASVDSGPHSMHNGTSTSSPSASSQSNGGGPSSSCGTSPEPFTQSPMGFKPVDTMTTIGEEQSGMTSAQNANLFGGMNANSFDWLAQQNGGTFDPQLFGDYREPQENILSTNTFDDTFFNDAFENDFFFPYNVAPSPAIAKKTPHANLIDQIDAAKNVDDFTSVVPNGKPQVNCNQVLYVPPPHAATPSANSPSSASLANCPEVQNGEFDLDGLCSELQKKAKCSGEGPTVSEVDFQTVVNKWMGKDTANCIAASVKAANKGSA</sequence>
<dbReference type="GO" id="GO:0090575">
    <property type="term" value="C:RNA polymerase II transcription regulator complex"/>
    <property type="evidence" value="ECO:0007669"/>
    <property type="project" value="TreeGrafter"/>
</dbReference>
<name>A0A9P8V7I8_9PEZI</name>
<dbReference type="InterPro" id="IPR023167">
    <property type="entry name" value="Yap1_redox_dom_sf"/>
</dbReference>
<evidence type="ECO:0000256" key="5">
    <source>
        <dbReference type="SAM" id="MobiDB-lite"/>
    </source>
</evidence>
<comment type="subcellular location">
    <subcellularLocation>
        <location evidence="2">Cytoplasm</location>
    </subcellularLocation>
    <subcellularLocation>
        <location evidence="1">Nucleus</location>
    </subcellularLocation>
</comment>
<dbReference type="InterPro" id="IPR046347">
    <property type="entry name" value="bZIP_sf"/>
</dbReference>
<dbReference type="AlphaFoldDB" id="A0A9P8V7I8"/>
<dbReference type="InterPro" id="IPR050936">
    <property type="entry name" value="AP-1-like"/>
</dbReference>
<dbReference type="SUPFAM" id="SSF111430">
    <property type="entry name" value="YAP1 redox domain"/>
    <property type="match status" value="1"/>
</dbReference>
<evidence type="ECO:0000256" key="1">
    <source>
        <dbReference type="ARBA" id="ARBA00004123"/>
    </source>
</evidence>
<dbReference type="EMBL" id="JAGSXJ010000021">
    <property type="protein sequence ID" value="KAH6678838.1"/>
    <property type="molecule type" value="Genomic_DNA"/>
</dbReference>
<dbReference type="PANTHER" id="PTHR40621:SF6">
    <property type="entry name" value="AP-1-LIKE TRANSCRIPTION FACTOR YAP1-RELATED"/>
    <property type="match status" value="1"/>
</dbReference>
<dbReference type="GO" id="GO:0000976">
    <property type="term" value="F:transcription cis-regulatory region binding"/>
    <property type="evidence" value="ECO:0007669"/>
    <property type="project" value="InterPro"/>
</dbReference>
<dbReference type="OrthoDB" id="5380163at2759"/>
<dbReference type="InterPro" id="IPR013910">
    <property type="entry name" value="TF_PAP1"/>
</dbReference>
<dbReference type="Gene3D" id="1.10.238.100">
    <property type="entry name" value="YAP1 redox domain. Chain B"/>
    <property type="match status" value="1"/>
</dbReference>
<feature type="compositionally biased region" description="Low complexity" evidence="5">
    <location>
        <begin position="356"/>
        <end position="381"/>
    </location>
</feature>
<feature type="compositionally biased region" description="Basic and acidic residues" evidence="5">
    <location>
        <begin position="170"/>
        <end position="180"/>
    </location>
</feature>
<evidence type="ECO:0000256" key="4">
    <source>
        <dbReference type="ARBA" id="ARBA00038132"/>
    </source>
</evidence>
<feature type="region of interest" description="Disordered" evidence="5">
    <location>
        <begin position="97"/>
        <end position="180"/>
    </location>
</feature>
<dbReference type="SUPFAM" id="SSF57959">
    <property type="entry name" value="Leucine zipper domain"/>
    <property type="match status" value="1"/>
</dbReference>
<feature type="region of interest" description="Disordered" evidence="5">
    <location>
        <begin position="264"/>
        <end position="313"/>
    </location>
</feature>
<comment type="similarity">
    <text evidence="4">Belongs to the bZIP family. YAP subfamily.</text>
</comment>
<dbReference type="CDD" id="cd14688">
    <property type="entry name" value="bZIP_YAP"/>
    <property type="match status" value="1"/>
</dbReference>
<dbReference type="GO" id="GO:0005737">
    <property type="term" value="C:cytoplasm"/>
    <property type="evidence" value="ECO:0007669"/>
    <property type="project" value="UniProtKB-SubCell"/>
</dbReference>
<dbReference type="Gene3D" id="1.20.5.170">
    <property type="match status" value="1"/>
</dbReference>
<evidence type="ECO:0000256" key="3">
    <source>
        <dbReference type="ARBA" id="ARBA00023242"/>
    </source>
</evidence>
<feature type="domain" description="BZIP" evidence="6">
    <location>
        <begin position="154"/>
        <end position="217"/>
    </location>
</feature>
<dbReference type="PROSITE" id="PS50217">
    <property type="entry name" value="BZIP"/>
    <property type="match status" value="1"/>
</dbReference>
<keyword evidence="8" id="KW-1185">Reference proteome</keyword>
<feature type="compositionally biased region" description="Basic and acidic residues" evidence="5">
    <location>
        <begin position="132"/>
        <end position="144"/>
    </location>
</feature>
<dbReference type="SMART" id="SM00338">
    <property type="entry name" value="BRLZ"/>
    <property type="match status" value="1"/>
</dbReference>
<protein>
    <submittedName>
        <fullName evidence="7">Transcription factor PAP1</fullName>
    </submittedName>
</protein>
<keyword evidence="3" id="KW-0539">Nucleus</keyword>
<dbReference type="Pfam" id="PF08601">
    <property type="entry name" value="PAP1"/>
    <property type="match status" value="2"/>
</dbReference>